<dbReference type="Proteomes" id="UP000281028">
    <property type="component" value="Unassembled WGS sequence"/>
</dbReference>
<evidence type="ECO:0008006" key="4">
    <source>
        <dbReference type="Google" id="ProtNLM"/>
    </source>
</evidence>
<organism evidence="2 3">
    <name type="scientific">Chitinophaga solisilvae</name>
    <dbReference type="NCBI Taxonomy" id="1233460"/>
    <lineage>
        <taxon>Bacteria</taxon>
        <taxon>Pseudomonadati</taxon>
        <taxon>Bacteroidota</taxon>
        <taxon>Chitinophagia</taxon>
        <taxon>Chitinophagales</taxon>
        <taxon>Chitinophagaceae</taxon>
        <taxon>Chitinophaga</taxon>
    </lineage>
</organism>
<accession>A0A9Q5GS64</accession>
<keyword evidence="1" id="KW-0732">Signal</keyword>
<reference evidence="2" key="1">
    <citation type="submission" date="2020-05" db="EMBL/GenBank/DDBJ databases">
        <title>Chitinophaga laudate sp. nov., isolated from a tropical peat swamp.</title>
        <authorList>
            <person name="Goh C.B.S."/>
            <person name="Lee M.S."/>
            <person name="Parimannan S."/>
            <person name="Pasbakhsh P."/>
            <person name="Yule C.M."/>
            <person name="Rajandas H."/>
            <person name="Loke S."/>
            <person name="Croft L."/>
            <person name="Tan J.B.L."/>
        </authorList>
    </citation>
    <scope>NUCLEOTIDE SEQUENCE</scope>
    <source>
        <strain evidence="2">Mgbs1</strain>
    </source>
</reference>
<name>A0A9Q5GS64_9BACT</name>
<keyword evidence="3" id="KW-1185">Reference proteome</keyword>
<evidence type="ECO:0000313" key="2">
    <source>
        <dbReference type="EMBL" id="NSL86976.1"/>
    </source>
</evidence>
<sequence>MCCNISRLLWAACMALLCLVFAACNKEAVISPDEVPDFYSLPQGNQPYDDSIVSFHKKYSSYILYRFTQRDFSYDFRGSISGTAAVANPAYIKSTLEYFRKECMEYYPDEFLIKTMPFKILLCAYIDTIGIDRQTKLPAPPKRAQTGFCATNSMLAIGWADSTLLLQSPAARKRMRGWMHRSYMQQAVASGAMIIPTEFVNLTPLNYEAIKGSEKLYGILEDHYSFEVRENALWDFCSYVCAITSRTKEEMNAAFLNPAYDTRGWARKKYDIVISFFQDKYNVDLQAIGNHP</sequence>
<evidence type="ECO:0000256" key="1">
    <source>
        <dbReference type="SAM" id="SignalP"/>
    </source>
</evidence>
<comment type="caution">
    <text evidence="2">The sequence shown here is derived from an EMBL/GenBank/DDBJ whole genome shotgun (WGS) entry which is preliminary data.</text>
</comment>
<dbReference type="AlphaFoldDB" id="A0A9Q5GS64"/>
<feature type="signal peptide" evidence="1">
    <location>
        <begin position="1"/>
        <end position="22"/>
    </location>
</feature>
<dbReference type="EMBL" id="RIAR02000001">
    <property type="protein sequence ID" value="NSL86976.1"/>
    <property type="molecule type" value="Genomic_DNA"/>
</dbReference>
<dbReference type="PROSITE" id="PS51257">
    <property type="entry name" value="PROKAR_LIPOPROTEIN"/>
    <property type="match status" value="1"/>
</dbReference>
<gene>
    <name evidence="2" type="ORF">ECE50_009055</name>
</gene>
<proteinExistence type="predicted"/>
<protein>
    <recommendedName>
        <fullName evidence="4">Lipoprotein</fullName>
    </recommendedName>
</protein>
<evidence type="ECO:0000313" key="3">
    <source>
        <dbReference type="Proteomes" id="UP000281028"/>
    </source>
</evidence>
<feature type="chain" id="PRO_5040230850" description="Lipoprotein" evidence="1">
    <location>
        <begin position="23"/>
        <end position="292"/>
    </location>
</feature>
<dbReference type="OrthoDB" id="1100648at2"/>
<dbReference type="Gene3D" id="3.40.390.70">
    <property type="match status" value="1"/>
</dbReference>